<evidence type="ECO:0000313" key="1">
    <source>
        <dbReference type="EMBL" id="BCL58817.1"/>
    </source>
</evidence>
<dbReference type="Proteomes" id="UP001197827">
    <property type="component" value="Unassembled WGS sequence"/>
</dbReference>
<dbReference type="KEGG" id="fit:Fi14EGH31_25290"/>
<dbReference type="RefSeq" id="WP_022002666.1">
    <property type="nucleotide sequence ID" value="NZ_AP024085.1"/>
</dbReference>
<dbReference type="GeneID" id="70580971"/>
<dbReference type="EMBL" id="JAJDKQ010000002">
    <property type="protein sequence ID" value="MCB8560821.1"/>
    <property type="molecule type" value="Genomic_DNA"/>
</dbReference>
<accession>A0A7I8E1M3</accession>
<protein>
    <submittedName>
        <fullName evidence="1">Uncharacterized protein</fullName>
    </submittedName>
</protein>
<dbReference type="EMBL" id="AP024085">
    <property type="protein sequence ID" value="BCL58817.1"/>
    <property type="molecule type" value="Genomic_DNA"/>
</dbReference>
<gene>
    <name evidence="1" type="ORF">Fi14EGH31_25290</name>
    <name evidence="2" type="ORF">LJD74_02210</name>
</gene>
<name>A0A7I8E1M3_9FIRM</name>
<evidence type="ECO:0000313" key="3">
    <source>
        <dbReference type="Proteomes" id="UP000593842"/>
    </source>
</evidence>
<dbReference type="Proteomes" id="UP000593842">
    <property type="component" value="Chromosome"/>
</dbReference>
<reference evidence="3" key="2">
    <citation type="submission" date="2020-09" db="EMBL/GenBank/DDBJ databases">
        <title>Complete genome sequencing of Faecalibacillus intestinalis strain 14EGH31.</title>
        <authorList>
            <person name="Sakamoto M."/>
            <person name="Murakami T."/>
            <person name="Mori H."/>
        </authorList>
    </citation>
    <scope>NUCLEOTIDE SEQUENCE [LARGE SCALE GENOMIC DNA]</scope>
    <source>
        <strain evidence="3">14EGH31</strain>
    </source>
</reference>
<proteinExistence type="predicted"/>
<evidence type="ECO:0000313" key="2">
    <source>
        <dbReference type="EMBL" id="MCB8560821.1"/>
    </source>
</evidence>
<reference evidence="1" key="1">
    <citation type="journal article" date="2020" name="Microbiol. Resour. Announc.">
        <title>Complete Genome Sequence of Faecalibacillus intestinalis JCM 34082, Isolated from Feces from a Healthy Japanese Female.</title>
        <authorList>
            <person name="Sakamoto M."/>
            <person name="Ikeyama N."/>
            <person name="Toyoda A."/>
            <person name="Murakami T."/>
            <person name="Mori H."/>
            <person name="Ohkuma M."/>
        </authorList>
    </citation>
    <scope>NUCLEOTIDE SEQUENCE</scope>
    <source>
        <strain evidence="1">14EGH31</strain>
    </source>
</reference>
<dbReference type="AlphaFoldDB" id="A0A7I8E1M3"/>
<sequence>MLFYNGDYKLVIKAEKGATFCGFLDVGSIGISKPEQWFDLRTWINEGCREFQEEDNSDLGNVYIIKLPKDKLKVLAETKRIFALNISTGTLYKKVNKLPYAIMKDVYESKADTYIEQTSFPECYEFRSN</sequence>
<reference evidence="2" key="3">
    <citation type="submission" date="2021-10" db="EMBL/GenBank/DDBJ databases">
        <title>Collection of gut derived symbiotic bacterial strains cultured from healthy donors.</title>
        <authorList>
            <person name="Lin H."/>
            <person name="Littmann E."/>
            <person name="Kohout C."/>
            <person name="Pamer E.G."/>
        </authorList>
    </citation>
    <scope>NUCLEOTIDE SEQUENCE</scope>
    <source>
        <strain evidence="2">DFI.5.2</strain>
    </source>
</reference>
<organism evidence="1 3">
    <name type="scientific">Faecalibacillus intestinalis</name>
    <dbReference type="NCBI Taxonomy" id="1982626"/>
    <lineage>
        <taxon>Bacteria</taxon>
        <taxon>Bacillati</taxon>
        <taxon>Bacillota</taxon>
        <taxon>Erysipelotrichia</taxon>
        <taxon>Erysipelotrichales</taxon>
        <taxon>Coprobacillaceae</taxon>
        <taxon>Faecalibacillus</taxon>
    </lineage>
</organism>